<feature type="compositionally biased region" description="Polar residues" evidence="2">
    <location>
        <begin position="64"/>
        <end position="75"/>
    </location>
</feature>
<name>A0A9P1MCU7_9PEZI</name>
<dbReference type="AlphaFoldDB" id="A0A9P1MCU7"/>
<evidence type="ECO:0000313" key="3">
    <source>
        <dbReference type="EMBL" id="CAI4216702.1"/>
    </source>
</evidence>
<dbReference type="EMBL" id="CALLCH030000015">
    <property type="protein sequence ID" value="CAI4216702.1"/>
    <property type="molecule type" value="Genomic_DNA"/>
</dbReference>
<dbReference type="Proteomes" id="UP000838763">
    <property type="component" value="Unassembled WGS sequence"/>
</dbReference>
<comment type="caution">
    <text evidence="3">The sequence shown here is derived from an EMBL/GenBank/DDBJ whole genome shotgun (WGS) entry which is preliminary data.</text>
</comment>
<gene>
    <name evidence="3" type="ORF">PPNO1_LOCUS6351</name>
</gene>
<evidence type="ECO:0000313" key="4">
    <source>
        <dbReference type="Proteomes" id="UP000838763"/>
    </source>
</evidence>
<feature type="compositionally biased region" description="Polar residues" evidence="2">
    <location>
        <begin position="93"/>
        <end position="113"/>
    </location>
</feature>
<feature type="compositionally biased region" description="Low complexity" evidence="2">
    <location>
        <begin position="122"/>
        <end position="150"/>
    </location>
</feature>
<protein>
    <submittedName>
        <fullName evidence="3">Uncharacterized protein</fullName>
    </submittedName>
</protein>
<feature type="compositionally biased region" description="Polar residues" evidence="2">
    <location>
        <begin position="167"/>
        <end position="190"/>
    </location>
</feature>
<feature type="region of interest" description="Disordered" evidence="2">
    <location>
        <begin position="1"/>
        <end position="210"/>
    </location>
</feature>
<evidence type="ECO:0000256" key="1">
    <source>
        <dbReference type="SAM" id="Coils"/>
    </source>
</evidence>
<dbReference type="OrthoDB" id="3918393at2759"/>
<reference evidence="3" key="1">
    <citation type="submission" date="2022-11" db="EMBL/GenBank/DDBJ databases">
        <authorList>
            <person name="Scott C."/>
            <person name="Bruce N."/>
        </authorList>
    </citation>
    <scope>NUCLEOTIDE SEQUENCE</scope>
</reference>
<feature type="region of interest" description="Disordered" evidence="2">
    <location>
        <begin position="695"/>
        <end position="729"/>
    </location>
</feature>
<feature type="compositionally biased region" description="Polar residues" evidence="2">
    <location>
        <begin position="16"/>
        <end position="26"/>
    </location>
</feature>
<feature type="coiled-coil region" evidence="1">
    <location>
        <begin position="387"/>
        <end position="443"/>
    </location>
</feature>
<organism evidence="3 4">
    <name type="scientific">Parascedosporium putredinis</name>
    <dbReference type="NCBI Taxonomy" id="1442378"/>
    <lineage>
        <taxon>Eukaryota</taxon>
        <taxon>Fungi</taxon>
        <taxon>Dikarya</taxon>
        <taxon>Ascomycota</taxon>
        <taxon>Pezizomycotina</taxon>
        <taxon>Sordariomycetes</taxon>
        <taxon>Hypocreomycetidae</taxon>
        <taxon>Microascales</taxon>
        <taxon>Microascaceae</taxon>
        <taxon>Parascedosporium</taxon>
    </lineage>
</organism>
<keyword evidence="4" id="KW-1185">Reference proteome</keyword>
<feature type="coiled-coil region" evidence="1">
    <location>
        <begin position="225"/>
        <end position="326"/>
    </location>
</feature>
<keyword evidence="1" id="KW-0175">Coiled coil</keyword>
<feature type="compositionally biased region" description="Basic residues" evidence="2">
    <location>
        <begin position="1"/>
        <end position="15"/>
    </location>
</feature>
<evidence type="ECO:0000256" key="2">
    <source>
        <dbReference type="SAM" id="MobiDB-lite"/>
    </source>
</evidence>
<feature type="region of interest" description="Disordered" evidence="2">
    <location>
        <begin position="783"/>
        <end position="809"/>
    </location>
</feature>
<feature type="compositionally biased region" description="Polar residues" evidence="2">
    <location>
        <begin position="702"/>
        <end position="729"/>
    </location>
</feature>
<feature type="compositionally biased region" description="Low complexity" evidence="2">
    <location>
        <begin position="191"/>
        <end position="200"/>
    </location>
</feature>
<accession>A0A9P1MCU7</accession>
<proteinExistence type="predicted"/>
<sequence length="1199" mass="134248">MANRLIKHRKSKSSRNLKASISSVFSLSEKEPQHAQSRTRPGTPDRKPGADAPPTSHAARHGHSQSMTVASTYYSQDHLAPGRKLTPEPPPNAASTHHYPNNNTPKMQSTIRTVPSFEGPLSDTSSDTPSVTTKTSAFSSSVTSNASAISMMSNHDDDSMPTVRLKFSSSPTPLSRTSMMPSTTNAPTNPSDSQDQQSSQPWDSTIGKAGLGKTGRVINKLVGDNEALKRDIKIERLRADEAKQAAKLVEDKMERLIQDYESRLLEANVTKTLLARKERQVESLNATIELERRKASVALDRERNWREEMEKAQHDAKIQVEDATAQALLMEGRYNSISSHWKDQGEEVKRAATVLRGEIVELVEERRKDDEKIATLQELCDQQDGNIKQLVHQKEDIARQFEAYKQEQENWLRDVKLNAHSREQEQERLLEETRQTLAKLKWALNVKENVKGAHNNRESTLIKLRNRNDLDYELGHASSSQAGWAQDITHRVEDIDVDGEYGFCRYPQMFQVFPFKAVWQRIRCSAGRHKVDVVRLLQREGDFRGSIQSLLSLWSCQISWNLGQDTIYLGATEQVYIENAVQKLETLLRYRSPPSSSHFILPRGLVPSYPLDIRRIRDFDIVHSTIIKTTEARADIEYRDLYTKGCVLVYRELEAGQREWAGPRLASCRKGKQTLSKPRLFHPFSKLSYVAATPPERASEGMSPQSLLESSIDNRTSPQGRALTVSESDSPKMSTFARLYHTTRGEVVDDVLSNADSSRRVDTLSEAPADDRILRWAQSVKIPGHESSDSASSGSVTDKEPKEKQISTSMPIQWEPKLWALGGERMSVLMLWDPPPIPKSCFRDLLGRCNIPISDTSSLISFTSLPATKSKEAAQCPTTRETIDYLTNDDDSQTHLAGLMAPLTPAPASARNTEGHQFADDHACKENSYLPKQDSGVPFRLGIKKSIGEGPRTLANGPPLCAADFLMDDLNASSQSMYDPDVRGTGLTGESLESRILFPLTEASASNRESFESALEERLIQMVGKAKGLTGCVEMRFILGRIVLQDIDERAIHSAESDTPTAKFRICHLLSELALLSEDHVRFHPILSTRAQDVNRVSKASWSIDGGQKISWALQSTEILYSMKCRDAKTGTKFTLLVKPEGSTFSFTSNNEGSRVDFIYVHCANRSWDLHAVLEVTDTDYLQGKYAEFARSIVESMEM</sequence>